<feature type="transmembrane region" description="Helical" evidence="1">
    <location>
        <begin position="150"/>
        <end position="169"/>
    </location>
</feature>
<accession>A0A1X7BYL6</accession>
<organism evidence="2 3">
    <name type="scientific">Roseovarius aestuarii</name>
    <dbReference type="NCBI Taxonomy" id="475083"/>
    <lineage>
        <taxon>Bacteria</taxon>
        <taxon>Pseudomonadati</taxon>
        <taxon>Pseudomonadota</taxon>
        <taxon>Alphaproteobacteria</taxon>
        <taxon>Rhodobacterales</taxon>
        <taxon>Roseobacteraceae</taxon>
        <taxon>Roseovarius</taxon>
    </lineage>
</organism>
<keyword evidence="1" id="KW-0812">Transmembrane</keyword>
<feature type="transmembrane region" description="Helical" evidence="1">
    <location>
        <begin position="30"/>
        <end position="50"/>
    </location>
</feature>
<keyword evidence="3" id="KW-1185">Reference proteome</keyword>
<keyword evidence="1" id="KW-1133">Transmembrane helix</keyword>
<evidence type="ECO:0000313" key="2">
    <source>
        <dbReference type="EMBL" id="SMC14698.1"/>
    </source>
</evidence>
<dbReference type="InterPro" id="IPR045708">
    <property type="entry name" value="DUF6064"/>
</dbReference>
<name>A0A1X7BYL6_9RHOB</name>
<proteinExistence type="predicted"/>
<dbReference type="RefSeq" id="WP_085802585.1">
    <property type="nucleotide sequence ID" value="NZ_FWXB01000038.1"/>
</dbReference>
<dbReference type="Pfam" id="PF19540">
    <property type="entry name" value="DUF6064"/>
    <property type="match status" value="1"/>
</dbReference>
<feature type="transmembrane region" description="Helical" evidence="1">
    <location>
        <begin position="86"/>
        <end position="106"/>
    </location>
</feature>
<gene>
    <name evidence="2" type="ORF">ROA7745_04568</name>
</gene>
<evidence type="ECO:0000313" key="3">
    <source>
        <dbReference type="Proteomes" id="UP000193224"/>
    </source>
</evidence>
<evidence type="ECO:0000256" key="1">
    <source>
        <dbReference type="SAM" id="Phobius"/>
    </source>
</evidence>
<keyword evidence="1" id="KW-0472">Membrane</keyword>
<feature type="transmembrane region" description="Helical" evidence="1">
    <location>
        <begin position="118"/>
        <end position="138"/>
    </location>
</feature>
<feature type="transmembrane region" description="Helical" evidence="1">
    <location>
        <begin position="202"/>
        <end position="224"/>
    </location>
</feature>
<protein>
    <recommendedName>
        <fullName evidence="4">MFS transporter permease</fullName>
    </recommendedName>
</protein>
<evidence type="ECO:0008006" key="4">
    <source>
        <dbReference type="Google" id="ProtNLM"/>
    </source>
</evidence>
<dbReference type="OrthoDB" id="581693at2"/>
<dbReference type="Proteomes" id="UP000193224">
    <property type="component" value="Unassembled WGS sequence"/>
</dbReference>
<feature type="transmembrane region" description="Helical" evidence="1">
    <location>
        <begin position="62"/>
        <end position="80"/>
    </location>
</feature>
<dbReference type="AlphaFoldDB" id="A0A1X7BYL6"/>
<dbReference type="EMBL" id="FWXB01000038">
    <property type="protein sequence ID" value="SMC14698.1"/>
    <property type="molecule type" value="Genomic_DNA"/>
</dbReference>
<sequence>MIDWLNYSLRDFLMFGSEVYWRLFALHNQAHWPLPVVAIALGLAILLLMAAPNGPRRRLTGLLMALSWVGAAHFLATRYAPINWPMAYAAWAFAAEAVMIAPLTMYGAPAQARPATRLAGGIGLAVFAYVLLLHPFVGLLFGRPLSQAELFGLAPDPTALASLGLVLLIGRSRWRVALSVIPVVWCVVSAATLFALGEPQGLMLVFVLGLWGAGMVSGATRATWRGQR</sequence>
<feature type="transmembrane region" description="Helical" evidence="1">
    <location>
        <begin position="176"/>
        <end position="196"/>
    </location>
</feature>
<reference evidence="2 3" key="1">
    <citation type="submission" date="2017-03" db="EMBL/GenBank/DDBJ databases">
        <authorList>
            <person name="Afonso C.L."/>
            <person name="Miller P.J."/>
            <person name="Scott M.A."/>
            <person name="Spackman E."/>
            <person name="Goraichik I."/>
            <person name="Dimitrov K.M."/>
            <person name="Suarez D.L."/>
            <person name="Swayne D.E."/>
        </authorList>
    </citation>
    <scope>NUCLEOTIDE SEQUENCE [LARGE SCALE GENOMIC DNA]</scope>
    <source>
        <strain evidence="2 3">CECT 7745</strain>
    </source>
</reference>